<keyword evidence="4 12" id="KW-1133">Transmembrane helix</keyword>
<keyword evidence="3" id="KW-0653">Protein transport</keyword>
<dbReference type="InterPro" id="IPR000727">
    <property type="entry name" value="T_SNARE_dom"/>
</dbReference>
<evidence type="ECO:0000256" key="3">
    <source>
        <dbReference type="ARBA" id="ARBA00022927"/>
    </source>
</evidence>
<dbReference type="Gene3D" id="1.20.5.110">
    <property type="match status" value="1"/>
</dbReference>
<dbReference type="GO" id="GO:0006906">
    <property type="term" value="P:vesicle fusion"/>
    <property type="evidence" value="ECO:0000318"/>
    <property type="project" value="GO_Central"/>
</dbReference>
<dbReference type="SUPFAM" id="SSF58038">
    <property type="entry name" value="SNARE fusion complex"/>
    <property type="match status" value="1"/>
</dbReference>
<comment type="function">
    <text evidence="9">Vesicle trafficking protein that functions in the secretory pathway.</text>
</comment>
<dbReference type="AlphaFoldDB" id="A0A2K1JTF6"/>
<reference evidence="14 16" key="1">
    <citation type="journal article" date="2008" name="Science">
        <title>The Physcomitrella genome reveals evolutionary insights into the conquest of land by plants.</title>
        <authorList>
            <person name="Rensing S."/>
            <person name="Lang D."/>
            <person name="Zimmer A."/>
            <person name="Terry A."/>
            <person name="Salamov A."/>
            <person name="Shapiro H."/>
            <person name="Nishiyama T."/>
            <person name="Perroud P.-F."/>
            <person name="Lindquist E."/>
            <person name="Kamisugi Y."/>
            <person name="Tanahashi T."/>
            <person name="Sakakibara K."/>
            <person name="Fujita T."/>
            <person name="Oishi K."/>
            <person name="Shin-I T."/>
            <person name="Kuroki Y."/>
            <person name="Toyoda A."/>
            <person name="Suzuki Y."/>
            <person name="Hashimoto A."/>
            <person name="Yamaguchi K."/>
            <person name="Sugano A."/>
            <person name="Kohara Y."/>
            <person name="Fujiyama A."/>
            <person name="Anterola A."/>
            <person name="Aoki S."/>
            <person name="Ashton N."/>
            <person name="Barbazuk W.B."/>
            <person name="Barker E."/>
            <person name="Bennetzen J."/>
            <person name="Bezanilla M."/>
            <person name="Blankenship R."/>
            <person name="Cho S.H."/>
            <person name="Dutcher S."/>
            <person name="Estelle M."/>
            <person name="Fawcett J.A."/>
            <person name="Gundlach H."/>
            <person name="Hanada K."/>
            <person name="Heyl A."/>
            <person name="Hicks K.A."/>
            <person name="Hugh J."/>
            <person name="Lohr M."/>
            <person name="Mayer K."/>
            <person name="Melkozernov A."/>
            <person name="Murata T."/>
            <person name="Nelson D."/>
            <person name="Pils B."/>
            <person name="Prigge M."/>
            <person name="Reiss B."/>
            <person name="Renner T."/>
            <person name="Rombauts S."/>
            <person name="Rushton P."/>
            <person name="Sanderfoot A."/>
            <person name="Schween G."/>
            <person name="Shiu S.-H."/>
            <person name="Stueber K."/>
            <person name="Theodoulou F.L."/>
            <person name="Tu H."/>
            <person name="Van de Peer Y."/>
            <person name="Verrier P.J."/>
            <person name="Waters E."/>
            <person name="Wood A."/>
            <person name="Yang L."/>
            <person name="Cove D."/>
            <person name="Cuming A."/>
            <person name="Hasebe M."/>
            <person name="Lucas S."/>
            <person name="Mishler D.B."/>
            <person name="Reski R."/>
            <person name="Grigoriev I."/>
            <person name="Quatrano R.S."/>
            <person name="Boore J.L."/>
        </authorList>
    </citation>
    <scope>NUCLEOTIDE SEQUENCE [LARGE SCALE GENOMIC DNA]</scope>
    <source>
        <strain evidence="15 16">cv. Gransden 2004</strain>
    </source>
</reference>
<dbReference type="EMBL" id="ABEU02000011">
    <property type="protein sequence ID" value="PNR44824.1"/>
    <property type="molecule type" value="Genomic_DNA"/>
</dbReference>
<dbReference type="GO" id="GO:0048278">
    <property type="term" value="P:vesicle docking"/>
    <property type="evidence" value="ECO:0000318"/>
    <property type="project" value="GO_Central"/>
</dbReference>
<dbReference type="GeneID" id="112288137"/>
<evidence type="ECO:0000256" key="8">
    <source>
        <dbReference type="ARBA" id="ARBA00037801"/>
    </source>
</evidence>
<keyword evidence="7 12" id="KW-0472">Membrane</keyword>
<evidence type="ECO:0000256" key="7">
    <source>
        <dbReference type="ARBA" id="ARBA00023136"/>
    </source>
</evidence>
<proteinExistence type="predicted"/>
<keyword evidence="6 11" id="KW-0175">Coiled coil</keyword>
<feature type="domain" description="T-SNARE coiled-coil homology" evidence="13">
    <location>
        <begin position="132"/>
        <end position="194"/>
    </location>
</feature>
<evidence type="ECO:0000256" key="6">
    <source>
        <dbReference type="ARBA" id="ARBA00023054"/>
    </source>
</evidence>
<keyword evidence="2 12" id="KW-0812">Transmembrane</keyword>
<protein>
    <recommendedName>
        <fullName evidence="13">t-SNARE coiled-coil homology domain-containing protein</fullName>
    </recommendedName>
</protein>
<dbReference type="OrthoDB" id="428895at2759"/>
<evidence type="ECO:0000259" key="13">
    <source>
        <dbReference type="PROSITE" id="PS50192"/>
    </source>
</evidence>
<dbReference type="PANTHER" id="PTHR19957">
    <property type="entry name" value="SYNTAXIN"/>
    <property type="match status" value="1"/>
</dbReference>
<organism evidence="14">
    <name type="scientific">Physcomitrium patens</name>
    <name type="common">Spreading-leaved earth moss</name>
    <name type="synonym">Physcomitrella patens</name>
    <dbReference type="NCBI Taxonomy" id="3218"/>
    <lineage>
        <taxon>Eukaryota</taxon>
        <taxon>Viridiplantae</taxon>
        <taxon>Streptophyta</taxon>
        <taxon>Embryophyta</taxon>
        <taxon>Bryophyta</taxon>
        <taxon>Bryophytina</taxon>
        <taxon>Bryopsida</taxon>
        <taxon>Funariidae</taxon>
        <taxon>Funariales</taxon>
        <taxon>Funariaceae</taxon>
        <taxon>Physcomitrium</taxon>
    </lineage>
</organism>
<feature type="coiled-coil region" evidence="11">
    <location>
        <begin position="40"/>
        <end position="67"/>
    </location>
</feature>
<dbReference type="FunFam" id="1.20.5.110:FF:000030">
    <property type="entry name" value="syntaxin-51 isoform X2"/>
    <property type="match status" value="1"/>
</dbReference>
<evidence type="ECO:0000256" key="12">
    <source>
        <dbReference type="SAM" id="Phobius"/>
    </source>
</evidence>
<dbReference type="GO" id="GO:0031090">
    <property type="term" value="C:organelle membrane"/>
    <property type="evidence" value="ECO:0007669"/>
    <property type="project" value="UniProtKB-ARBA"/>
</dbReference>
<dbReference type="GO" id="GO:0031201">
    <property type="term" value="C:SNARE complex"/>
    <property type="evidence" value="ECO:0000318"/>
    <property type="project" value="GO_Central"/>
</dbReference>
<sequence length="225" mass="25444">MADSWTKEFQEAVRLTEDIEGRIAEKNALPPHSSESIRIVSVTRRKLAMLNNKLDRLESLLQNGSLKSSLSEKELYRRQNMLVDIRYKSKQMSASLSSAQDNRASLMEGGIAPVETGRTQGLDNSGLVKLQRQIMKEQDQDLESLEKTVMSTKHIALAVNEELNLHTRLLDDMDQSADVTNNKLLAAQRRLGFLNKNLGQGWSLMTMIFLMVVVVVLVLFLFKLL</sequence>
<comment type="subcellular location">
    <subcellularLocation>
        <location evidence="8">Golgi apparatus</location>
        <location evidence="8">trans-Golgi network membrane</location>
        <topology evidence="8">Single-pass type IV membrane protein</topology>
    </subcellularLocation>
    <subcellularLocation>
        <location evidence="10">Prevacuolar compartment membrane</location>
        <topology evidence="10">Single-pass type IV membrane protein</topology>
    </subcellularLocation>
</comment>
<reference evidence="14 16" key="2">
    <citation type="journal article" date="2018" name="Plant J.">
        <title>The Physcomitrella patens chromosome-scale assembly reveals moss genome structure and evolution.</title>
        <authorList>
            <person name="Lang D."/>
            <person name="Ullrich K.K."/>
            <person name="Murat F."/>
            <person name="Fuchs J."/>
            <person name="Jenkins J."/>
            <person name="Haas F.B."/>
            <person name="Piednoel M."/>
            <person name="Gundlach H."/>
            <person name="Van Bel M."/>
            <person name="Meyberg R."/>
            <person name="Vives C."/>
            <person name="Morata J."/>
            <person name="Symeonidi A."/>
            <person name="Hiss M."/>
            <person name="Muchero W."/>
            <person name="Kamisugi Y."/>
            <person name="Saleh O."/>
            <person name="Blanc G."/>
            <person name="Decker E.L."/>
            <person name="van Gessel N."/>
            <person name="Grimwood J."/>
            <person name="Hayes R.D."/>
            <person name="Graham S.W."/>
            <person name="Gunter L.E."/>
            <person name="McDaniel S.F."/>
            <person name="Hoernstein S.N.W."/>
            <person name="Larsson A."/>
            <person name="Li F.W."/>
            <person name="Perroud P.F."/>
            <person name="Phillips J."/>
            <person name="Ranjan P."/>
            <person name="Rokshar D.S."/>
            <person name="Rothfels C.J."/>
            <person name="Schneider L."/>
            <person name="Shu S."/>
            <person name="Stevenson D.W."/>
            <person name="Thummler F."/>
            <person name="Tillich M."/>
            <person name="Villarreal Aguilar J.C."/>
            <person name="Widiez T."/>
            <person name="Wong G.K."/>
            <person name="Wymore A."/>
            <person name="Zhang Y."/>
            <person name="Zimmer A.D."/>
            <person name="Quatrano R.S."/>
            <person name="Mayer K.F.X."/>
            <person name="Goodstein D."/>
            <person name="Casacuberta J.M."/>
            <person name="Vandepoele K."/>
            <person name="Reski R."/>
            <person name="Cuming A.C."/>
            <person name="Tuskan G.A."/>
            <person name="Maumus F."/>
            <person name="Salse J."/>
            <person name="Schmutz J."/>
            <person name="Rensing S.A."/>
        </authorList>
    </citation>
    <scope>NUCLEOTIDE SEQUENCE [LARGE SCALE GENOMIC DNA]</scope>
    <source>
        <strain evidence="15 16">cv. Gransden 2004</strain>
    </source>
</reference>
<name>A0A2K1JTF6_PHYPA</name>
<accession>A0A2K1JTF6</accession>
<keyword evidence="5" id="KW-0333">Golgi apparatus</keyword>
<dbReference type="GO" id="GO:0005794">
    <property type="term" value="C:Golgi apparatus"/>
    <property type="evidence" value="ECO:0007669"/>
    <property type="project" value="UniProtKB-SubCell"/>
</dbReference>
<dbReference type="InterPro" id="IPR045242">
    <property type="entry name" value="Syntaxin"/>
</dbReference>
<reference evidence="15" key="3">
    <citation type="submission" date="2020-12" db="UniProtKB">
        <authorList>
            <consortium name="EnsemblPlants"/>
        </authorList>
    </citation>
    <scope>IDENTIFICATION</scope>
</reference>
<gene>
    <name evidence="15" type="primary">LOC112288137</name>
    <name evidence="14" type="ORF">PHYPA_014594</name>
</gene>
<dbReference type="Proteomes" id="UP000006727">
    <property type="component" value="Chromosome 11"/>
</dbReference>
<dbReference type="EnsemblPlants" id="Pp3c11_4820V3.1">
    <property type="protein sequence ID" value="Pp3c11_4820V3.1"/>
    <property type="gene ID" value="Pp3c11_4820"/>
</dbReference>
<dbReference type="OMA" id="DSTCYIA"/>
<dbReference type="PROSITE" id="PS50192">
    <property type="entry name" value="T_SNARE"/>
    <property type="match status" value="1"/>
</dbReference>
<evidence type="ECO:0000256" key="11">
    <source>
        <dbReference type="SAM" id="Coils"/>
    </source>
</evidence>
<feature type="transmembrane region" description="Helical" evidence="12">
    <location>
        <begin position="202"/>
        <end position="222"/>
    </location>
</feature>
<evidence type="ECO:0000256" key="4">
    <source>
        <dbReference type="ARBA" id="ARBA00022989"/>
    </source>
</evidence>
<evidence type="ECO:0000256" key="5">
    <source>
        <dbReference type="ARBA" id="ARBA00023034"/>
    </source>
</evidence>
<evidence type="ECO:0000256" key="10">
    <source>
        <dbReference type="ARBA" id="ARBA00060376"/>
    </source>
</evidence>
<evidence type="ECO:0000256" key="2">
    <source>
        <dbReference type="ARBA" id="ARBA00022692"/>
    </source>
</evidence>
<evidence type="ECO:0000313" key="14">
    <source>
        <dbReference type="EMBL" id="PNR44824.1"/>
    </source>
</evidence>
<dbReference type="CDD" id="cd15841">
    <property type="entry name" value="SNARE_Qc"/>
    <property type="match status" value="1"/>
</dbReference>
<dbReference type="GO" id="GO:0000149">
    <property type="term" value="F:SNARE binding"/>
    <property type="evidence" value="ECO:0000318"/>
    <property type="project" value="GO_Central"/>
</dbReference>
<dbReference type="PaxDb" id="3218-PP1S232_54V6.1"/>
<keyword evidence="1" id="KW-0813">Transport</keyword>
<dbReference type="STRING" id="3218.A0A2K1JTF6"/>
<dbReference type="Gramene" id="Pp3c11_4820V3.1">
    <property type="protein sequence ID" value="Pp3c11_4820V3.1"/>
    <property type="gene ID" value="Pp3c11_4820"/>
</dbReference>
<dbReference type="GO" id="GO:0006886">
    <property type="term" value="P:intracellular protein transport"/>
    <property type="evidence" value="ECO:0000318"/>
    <property type="project" value="GO_Central"/>
</dbReference>
<dbReference type="PANTHER" id="PTHR19957:SF285">
    <property type="entry name" value="SYNTAXIN-51-RELATED"/>
    <property type="match status" value="1"/>
</dbReference>
<evidence type="ECO:0000313" key="15">
    <source>
        <dbReference type="EnsemblPlants" id="Pp3c11_4820V3.1"/>
    </source>
</evidence>
<evidence type="ECO:0000313" key="16">
    <source>
        <dbReference type="Proteomes" id="UP000006727"/>
    </source>
</evidence>
<dbReference type="GO" id="GO:0005484">
    <property type="term" value="F:SNAP receptor activity"/>
    <property type="evidence" value="ECO:0000318"/>
    <property type="project" value="GO_Central"/>
</dbReference>
<evidence type="ECO:0000256" key="9">
    <source>
        <dbReference type="ARBA" id="ARBA00054128"/>
    </source>
</evidence>
<keyword evidence="16" id="KW-1185">Reference proteome</keyword>
<evidence type="ECO:0000256" key="1">
    <source>
        <dbReference type="ARBA" id="ARBA00022448"/>
    </source>
</evidence>
<dbReference type="EnsemblPlants" id="Pp3c11_4820V3.2">
    <property type="protein sequence ID" value="Pp3c11_4820V3.2"/>
    <property type="gene ID" value="Pp3c11_4820"/>
</dbReference>
<dbReference type="RefSeq" id="XP_024387769.1">
    <property type="nucleotide sequence ID" value="XM_024532001.2"/>
</dbReference>
<dbReference type="GO" id="GO:0012505">
    <property type="term" value="C:endomembrane system"/>
    <property type="evidence" value="ECO:0000318"/>
    <property type="project" value="GO_Central"/>
</dbReference>
<dbReference type="Gramene" id="Pp3c11_4820V3.2">
    <property type="protein sequence ID" value="Pp3c11_4820V3.2"/>
    <property type="gene ID" value="Pp3c11_4820"/>
</dbReference>